<dbReference type="OrthoDB" id="2988315at2759"/>
<organism evidence="1 2">
    <name type="scientific">Serendipita indica (strain DSM 11827)</name>
    <name type="common">Root endophyte fungus</name>
    <name type="synonym">Piriformospora indica</name>
    <dbReference type="NCBI Taxonomy" id="1109443"/>
    <lineage>
        <taxon>Eukaryota</taxon>
        <taxon>Fungi</taxon>
        <taxon>Dikarya</taxon>
        <taxon>Basidiomycota</taxon>
        <taxon>Agaricomycotina</taxon>
        <taxon>Agaricomycetes</taxon>
        <taxon>Sebacinales</taxon>
        <taxon>Serendipitaceae</taxon>
        <taxon>Serendipita</taxon>
    </lineage>
</organism>
<proteinExistence type="predicted"/>
<dbReference type="EMBL" id="CAFZ01000242">
    <property type="protein sequence ID" value="CCA73654.1"/>
    <property type="molecule type" value="Genomic_DNA"/>
</dbReference>
<evidence type="ECO:0000313" key="2">
    <source>
        <dbReference type="Proteomes" id="UP000007148"/>
    </source>
</evidence>
<gene>
    <name evidence="1" type="ORF">PIIN_07607</name>
</gene>
<dbReference type="HOGENOM" id="CLU_074639_0_0_1"/>
<accession>G4TQR1</accession>
<protein>
    <submittedName>
        <fullName evidence="1">Uncharacterized protein</fullName>
    </submittedName>
</protein>
<dbReference type="AlphaFoldDB" id="G4TQR1"/>
<keyword evidence="2" id="KW-1185">Reference proteome</keyword>
<dbReference type="Proteomes" id="UP000007148">
    <property type="component" value="Unassembled WGS sequence"/>
</dbReference>
<reference evidence="1 2" key="1">
    <citation type="journal article" date="2011" name="PLoS Pathog.">
        <title>Endophytic Life Strategies Decoded by Genome and Transcriptome Analyses of the Mutualistic Root Symbiont Piriformospora indica.</title>
        <authorList>
            <person name="Zuccaro A."/>
            <person name="Lahrmann U."/>
            <person name="Guldener U."/>
            <person name="Langen G."/>
            <person name="Pfiffi S."/>
            <person name="Biedenkopf D."/>
            <person name="Wong P."/>
            <person name="Samans B."/>
            <person name="Grimm C."/>
            <person name="Basiewicz M."/>
            <person name="Murat C."/>
            <person name="Martin F."/>
            <person name="Kogel K.H."/>
        </authorList>
    </citation>
    <scope>NUCLEOTIDE SEQUENCE [LARGE SCALE GENOMIC DNA]</scope>
    <source>
        <strain evidence="1 2">DSM 11827</strain>
    </source>
</reference>
<comment type="caution">
    <text evidence="1">The sequence shown here is derived from an EMBL/GenBank/DDBJ whole genome shotgun (WGS) entry which is preliminary data.</text>
</comment>
<evidence type="ECO:0000313" key="1">
    <source>
        <dbReference type="EMBL" id="CCA73654.1"/>
    </source>
</evidence>
<name>G4TQR1_SERID</name>
<dbReference type="InParanoid" id="G4TQR1"/>
<sequence length="301" mass="34351">MDNPFFFPPHSNAVQITRAISSMAPDIDLDGFANAVHESIDAIQPWVNARSDLPVVQGTLATLQQQVWQYCANVKDSAGAASSGARFAEQAQQLCTYLLDKSTPTFRIRRHIDDMKKVARQAQQEAHATTLSFRESRRSLNELANQIPMNQFQLLHHELFQAHRYSQAKEAKSDAKASAIVKSILFPLGIPWFIEKAERKRAEARWVMQDSMVQANQCAASRVVLSQLSGSIEHMAHHIESLTNWWIEVETALNSIAENVEIIQGDGYHKLRLIQLRKRWFKLRGEYLRYTQEVARLRITD</sequence>